<dbReference type="GO" id="GO:0016491">
    <property type="term" value="F:oxidoreductase activity"/>
    <property type="evidence" value="ECO:0007669"/>
    <property type="project" value="UniProtKB-KW"/>
</dbReference>
<dbReference type="RefSeq" id="WP_024027412.1">
    <property type="nucleotide sequence ID" value="NZ_ALAN01000040.1"/>
</dbReference>
<organism evidence="12 13">
    <name type="scientific">Neobacillus vireti LMG 21834</name>
    <dbReference type="NCBI Taxonomy" id="1131730"/>
    <lineage>
        <taxon>Bacteria</taxon>
        <taxon>Bacillati</taxon>
        <taxon>Bacillota</taxon>
        <taxon>Bacilli</taxon>
        <taxon>Bacillales</taxon>
        <taxon>Bacillaceae</taxon>
        <taxon>Neobacillus</taxon>
    </lineage>
</organism>
<dbReference type="Gene3D" id="3.50.50.60">
    <property type="entry name" value="FAD/NAD(P)-binding domain"/>
    <property type="match status" value="1"/>
</dbReference>
<evidence type="ECO:0000313" key="12">
    <source>
        <dbReference type="EMBL" id="ETI69733.1"/>
    </source>
</evidence>
<evidence type="ECO:0000256" key="9">
    <source>
        <dbReference type="ARBA" id="ARBA00023014"/>
    </source>
</evidence>
<keyword evidence="7" id="KW-0560">Oxidoreductase</keyword>
<evidence type="ECO:0000256" key="8">
    <source>
        <dbReference type="ARBA" id="ARBA00023004"/>
    </source>
</evidence>
<dbReference type="GO" id="GO:0010181">
    <property type="term" value="F:FMN binding"/>
    <property type="evidence" value="ECO:0007669"/>
    <property type="project" value="InterPro"/>
</dbReference>
<sequence>MNYPNIFKQGKIGKLTLKNRVVMPPMGTNLAGPEGEVTDQLIAYYEERAKGGTGLIIVEFTCIDYEYGKGFIRQLRLDDDRFIPGIHALANAVHNYGAKVFVQIHHAGRQSNSSLINGKQIVAPSNVACAAVGEEPRELTTAEVKELVNKFVQTAIRCKQAGIDGVEVHGAHGYLINQFLSPEANLRTDEYGGNFENRMRFLEEIIIGIKENCGKDYPVTVRLSVDEFIEGGIDLELGKDISRYLEKLGVDGLHISCGTYDSMDKVIESPLFEQGWRVYLAEEIKKEVNIPVITVGSIREPQFVEKLLSEGRADFVAIGRGLIADPEWVNKTMEGHEAEIRKCINCLHCIHSAMGNSHVLCSINARAGRELEFKELQHLPSGENRRVVIVGGGPGGMEAARVLSLKGYDVTLFEKNNKLGGQLHLVTDPIYRKKMTWHIDYLSNEMKRLNIDVRLNTEATVEEITAFNPYAVLLATGGRPMLPQVEGNDLGHVYTYEDVKLQEKVFTNSKVTVVGSGMICHGTTRRLAEAGNDVTFVEIPTKASKRIGAETRLRLLEKLKQVNVEIVTDHRLERILPNSIIVEDPLSGKHSEIESESIIVAMGVEAYNPLEETLREQMENVFVLGDAVGYSSLGEATRDGFEKAYFLESIVTHNREEEGSQTV</sequence>
<evidence type="ECO:0000256" key="3">
    <source>
        <dbReference type="ARBA" id="ARBA00011048"/>
    </source>
</evidence>
<comment type="caution">
    <text evidence="12">The sequence shown here is derived from an EMBL/GenBank/DDBJ whole genome shotgun (WGS) entry which is preliminary data.</text>
</comment>
<evidence type="ECO:0000256" key="4">
    <source>
        <dbReference type="ARBA" id="ARBA00022630"/>
    </source>
</evidence>
<dbReference type="EMBL" id="ALAN01000040">
    <property type="protein sequence ID" value="ETI69733.1"/>
    <property type="molecule type" value="Genomic_DNA"/>
</dbReference>
<dbReference type="GO" id="GO:0046872">
    <property type="term" value="F:metal ion binding"/>
    <property type="evidence" value="ECO:0007669"/>
    <property type="project" value="UniProtKB-KW"/>
</dbReference>
<dbReference type="GO" id="GO:0051536">
    <property type="term" value="F:iron-sulfur cluster binding"/>
    <property type="evidence" value="ECO:0007669"/>
    <property type="project" value="UniProtKB-KW"/>
</dbReference>
<dbReference type="Gene3D" id="3.40.50.720">
    <property type="entry name" value="NAD(P)-binding Rossmann-like Domain"/>
    <property type="match status" value="1"/>
</dbReference>
<dbReference type="SUPFAM" id="SSF51395">
    <property type="entry name" value="FMN-linked oxidoreductases"/>
    <property type="match status" value="1"/>
</dbReference>
<reference evidence="12 13" key="1">
    <citation type="journal article" date="2014" name="Environ. Microbiol.">
        <title>The nitrate-ammonifying and nosZ-carrying bacterium Bacillus vireti is a potent source and sink for nitric and nitrous oxide under high nitrate conditions.</title>
        <authorList>
            <person name="Mania D."/>
            <person name="Heylen K."/>
            <person name="van Spanning R.J."/>
            <person name="Frostegard A."/>
        </authorList>
    </citation>
    <scope>NUCLEOTIDE SEQUENCE [LARGE SCALE GENOMIC DNA]</scope>
    <source>
        <strain evidence="12 13">LMG 21834</strain>
    </source>
</reference>
<dbReference type="PRINTS" id="PR00368">
    <property type="entry name" value="FADPNR"/>
</dbReference>
<feature type="domain" description="FAD/NAD(P)-binding" evidence="11">
    <location>
        <begin position="386"/>
        <end position="614"/>
    </location>
</feature>
<comment type="similarity">
    <text evidence="3">In the N-terminal section; belongs to the NADH:flavin oxidoreductase/NADH oxidase family.</text>
</comment>
<evidence type="ECO:0000259" key="11">
    <source>
        <dbReference type="Pfam" id="PF07992"/>
    </source>
</evidence>
<dbReference type="Gene3D" id="3.20.20.70">
    <property type="entry name" value="Aldolase class I"/>
    <property type="match status" value="1"/>
</dbReference>
<keyword evidence="6" id="KW-0479">Metal-binding</keyword>
<gene>
    <name evidence="12" type="ORF">BAVI_05989</name>
</gene>
<keyword evidence="5" id="KW-0288">FMN</keyword>
<keyword evidence="13" id="KW-1185">Reference proteome</keyword>
<dbReference type="SUPFAM" id="SSF51905">
    <property type="entry name" value="FAD/NAD(P)-binding domain"/>
    <property type="match status" value="1"/>
</dbReference>
<evidence type="ECO:0000313" key="13">
    <source>
        <dbReference type="Proteomes" id="UP000018877"/>
    </source>
</evidence>
<keyword evidence="8" id="KW-0408">Iron</keyword>
<accession>A0AB94IRZ2</accession>
<dbReference type="InterPro" id="IPR001155">
    <property type="entry name" value="OxRdtase_FMN_N"/>
</dbReference>
<dbReference type="Proteomes" id="UP000018877">
    <property type="component" value="Unassembled WGS sequence"/>
</dbReference>
<dbReference type="InterPro" id="IPR013785">
    <property type="entry name" value="Aldolase_TIM"/>
</dbReference>
<dbReference type="PANTHER" id="PTHR42917">
    <property type="entry name" value="2,4-DIENOYL-COA REDUCTASE"/>
    <property type="match status" value="1"/>
</dbReference>
<keyword evidence="9" id="KW-0411">Iron-sulfur</keyword>
<dbReference type="AlphaFoldDB" id="A0AB94IRZ2"/>
<evidence type="ECO:0000259" key="10">
    <source>
        <dbReference type="Pfam" id="PF00724"/>
    </source>
</evidence>
<evidence type="ECO:0000256" key="7">
    <source>
        <dbReference type="ARBA" id="ARBA00023002"/>
    </source>
</evidence>
<comment type="cofactor">
    <cofactor evidence="2">
        <name>[4Fe-4S] cluster</name>
        <dbReference type="ChEBI" id="CHEBI:49883"/>
    </cofactor>
</comment>
<evidence type="ECO:0000256" key="1">
    <source>
        <dbReference type="ARBA" id="ARBA00001917"/>
    </source>
</evidence>
<proteinExistence type="inferred from homology"/>
<protein>
    <submittedName>
        <fullName evidence="12">NADH:flavin oxidoreductase/NADH oxidase</fullName>
    </submittedName>
</protein>
<dbReference type="InterPro" id="IPR051793">
    <property type="entry name" value="NADH:flavin_oxidoreductase"/>
</dbReference>
<dbReference type="InterPro" id="IPR036188">
    <property type="entry name" value="FAD/NAD-bd_sf"/>
</dbReference>
<feature type="domain" description="NADH:flavin oxidoreductase/NADH oxidase N-terminal" evidence="10">
    <location>
        <begin position="6"/>
        <end position="337"/>
    </location>
</feature>
<evidence type="ECO:0000256" key="5">
    <source>
        <dbReference type="ARBA" id="ARBA00022643"/>
    </source>
</evidence>
<dbReference type="CDD" id="cd02803">
    <property type="entry name" value="OYE_like_FMN_family"/>
    <property type="match status" value="1"/>
</dbReference>
<dbReference type="InterPro" id="IPR023753">
    <property type="entry name" value="FAD/NAD-binding_dom"/>
</dbReference>
<keyword evidence="4" id="KW-0285">Flavoprotein</keyword>
<dbReference type="Pfam" id="PF00724">
    <property type="entry name" value="Oxidored_FMN"/>
    <property type="match status" value="1"/>
</dbReference>
<dbReference type="Pfam" id="PF07992">
    <property type="entry name" value="Pyr_redox_2"/>
    <property type="match status" value="1"/>
</dbReference>
<comment type="cofactor">
    <cofactor evidence="1">
        <name>FMN</name>
        <dbReference type="ChEBI" id="CHEBI:58210"/>
    </cofactor>
</comment>
<evidence type="ECO:0000256" key="6">
    <source>
        <dbReference type="ARBA" id="ARBA00022723"/>
    </source>
</evidence>
<name>A0AB94IRZ2_9BACI</name>
<dbReference type="PANTHER" id="PTHR42917:SF2">
    <property type="entry name" value="2,4-DIENOYL-COA REDUCTASE [(2E)-ENOYL-COA-PRODUCING]"/>
    <property type="match status" value="1"/>
</dbReference>
<evidence type="ECO:0000256" key="2">
    <source>
        <dbReference type="ARBA" id="ARBA00001966"/>
    </source>
</evidence>